<dbReference type="PANTHER" id="PTHR13932">
    <property type="entry name" value="COPROPORPHYRINIGEN III OXIDASE"/>
    <property type="match status" value="1"/>
</dbReference>
<dbReference type="InterPro" id="IPR058240">
    <property type="entry name" value="rSAM_sf"/>
</dbReference>
<dbReference type="GO" id="GO:0051989">
    <property type="term" value="F:coproporphyrinogen dehydrogenase activity"/>
    <property type="evidence" value="ECO:0007669"/>
    <property type="project" value="UniProtKB-EC"/>
</dbReference>
<protein>
    <submittedName>
        <fullName evidence="2">Oxygen-independent coproporphyrinogen-3 oxidase</fullName>
        <ecNumber evidence="2">1.3.98.3</ecNumber>
    </submittedName>
</protein>
<dbReference type="SFLD" id="SFLDS00029">
    <property type="entry name" value="Radical_SAM"/>
    <property type="match status" value="1"/>
</dbReference>
<dbReference type="CDD" id="cd01335">
    <property type="entry name" value="Radical_SAM"/>
    <property type="match status" value="1"/>
</dbReference>
<dbReference type="SMART" id="SM00729">
    <property type="entry name" value="Elp3"/>
    <property type="match status" value="1"/>
</dbReference>
<dbReference type="InterPro" id="IPR023404">
    <property type="entry name" value="rSAM_horseshoe"/>
</dbReference>
<feature type="domain" description="Radical SAM core" evidence="1">
    <location>
        <begin position="165"/>
        <end position="408"/>
    </location>
</feature>
<dbReference type="Gene3D" id="3.80.30.20">
    <property type="entry name" value="tm_1862 like domain"/>
    <property type="match status" value="1"/>
</dbReference>
<keyword evidence="2" id="KW-0560">Oxidoreductase</keyword>
<evidence type="ECO:0000259" key="1">
    <source>
        <dbReference type="PROSITE" id="PS51918"/>
    </source>
</evidence>
<name>A0ABT9YAM6_9FIRM</name>
<dbReference type="SFLD" id="SFLDG01065">
    <property type="entry name" value="anaerobic_coproporphyrinogen-I"/>
    <property type="match status" value="1"/>
</dbReference>
<dbReference type="PROSITE" id="PS51918">
    <property type="entry name" value="RADICAL_SAM"/>
    <property type="match status" value="1"/>
</dbReference>
<dbReference type="InterPro" id="IPR006638">
    <property type="entry name" value="Elp3/MiaA/NifB-like_rSAM"/>
</dbReference>
<reference evidence="2 3" key="1">
    <citation type="submission" date="2023-07" db="EMBL/GenBank/DDBJ databases">
        <title>Genomic Encyclopedia of Type Strains, Phase IV (KMG-IV): sequencing the most valuable type-strain genomes for metagenomic binning, comparative biology and taxonomic classification.</title>
        <authorList>
            <person name="Goeker M."/>
        </authorList>
    </citation>
    <scope>NUCLEOTIDE SEQUENCE [LARGE SCALE GENOMIC DNA]</scope>
    <source>
        <strain evidence="2 3">DSM 16980</strain>
    </source>
</reference>
<dbReference type="InterPro" id="IPR007197">
    <property type="entry name" value="rSAM"/>
</dbReference>
<sequence length="493" mass="55514">MIINKLVINSEKEIVHKIVKEILLLFKIEVHQDVPADYDIIEISNYVKKDIVFEVFTKIRFVKNSKSQLFTRTDFARQDENPRASANRLIKLNLYHLLTDNLGPIVAPWGILHGVRPAKIVHRYISSGMDKSAIAARLTADYAVSGKKAVLLTDIAYGQLPVLAASDHNTISIYIGIPFCLTRCLYCSFPSNLLPEADILNAFMAALHKEILSLREIIDAYHLKVQNIYIGGGTPTSLPEKYFALLLDYVQGLYSNDILEYTVEAGRPDSITLEKIKLMTAYKVSRMSVNPQTMQEKTLKIIGRRHTPQEIEKVYNDIRLISPAKINMDLILGLPGETAADVRDTLEKIIKLSPDDITVHALAVKKGSSLKSCLDSVQLPDDKVTREMAYTAENLLLQADYSPYYLYRQGYMSGQLENTGYCRQGSASIYNIQIMGEKQTILGIGGNASTKIVAPSFAYLKTLFNPKDLGTYLKSVDDYIERRLSLMREVYEK</sequence>
<dbReference type="Proteomes" id="UP001239167">
    <property type="component" value="Unassembled WGS sequence"/>
</dbReference>
<gene>
    <name evidence="2" type="ORF">J2S01_002606</name>
</gene>
<dbReference type="EMBL" id="JAUSUE010000023">
    <property type="protein sequence ID" value="MDQ0204872.1"/>
    <property type="molecule type" value="Genomic_DNA"/>
</dbReference>
<accession>A0ABT9YAM6</accession>
<dbReference type="SUPFAM" id="SSF102114">
    <property type="entry name" value="Radical SAM enzymes"/>
    <property type="match status" value="1"/>
</dbReference>
<dbReference type="Pfam" id="PF04055">
    <property type="entry name" value="Radical_SAM"/>
    <property type="match status" value="1"/>
</dbReference>
<dbReference type="NCBIfam" id="TIGR03994">
    <property type="entry name" value="rSAM_HemZ"/>
    <property type="match status" value="1"/>
</dbReference>
<dbReference type="SFLD" id="SFLDF00310">
    <property type="entry name" value="oxygen-independent_coproporphy"/>
    <property type="match status" value="1"/>
</dbReference>
<dbReference type="EC" id="1.3.98.3" evidence="2"/>
<proteinExistence type="predicted"/>
<dbReference type="InterPro" id="IPR034505">
    <property type="entry name" value="Coproporphyrinogen-III_oxidase"/>
</dbReference>
<comment type="caution">
    <text evidence="2">The sequence shown here is derived from an EMBL/GenBank/DDBJ whole genome shotgun (WGS) entry which is preliminary data.</text>
</comment>
<organism evidence="2 3">
    <name type="scientific">Pectinatus haikarae</name>
    <dbReference type="NCBI Taxonomy" id="349096"/>
    <lineage>
        <taxon>Bacteria</taxon>
        <taxon>Bacillati</taxon>
        <taxon>Bacillota</taxon>
        <taxon>Negativicutes</taxon>
        <taxon>Selenomonadales</taxon>
        <taxon>Selenomonadaceae</taxon>
        <taxon>Pectinatus</taxon>
    </lineage>
</organism>
<evidence type="ECO:0000313" key="3">
    <source>
        <dbReference type="Proteomes" id="UP001239167"/>
    </source>
</evidence>
<keyword evidence="3" id="KW-1185">Reference proteome</keyword>
<dbReference type="InterPro" id="IPR023995">
    <property type="entry name" value="HemZ"/>
</dbReference>
<dbReference type="PANTHER" id="PTHR13932:SF1">
    <property type="entry name" value="OXYGEN-INDEPENDENT COPROPORPHYRINOGEN-III OXIDASE-LIKE PROTEIN HEMZ"/>
    <property type="match status" value="1"/>
</dbReference>
<evidence type="ECO:0000313" key="2">
    <source>
        <dbReference type="EMBL" id="MDQ0204872.1"/>
    </source>
</evidence>